<dbReference type="InterPro" id="IPR019775">
    <property type="entry name" value="WD40_repeat_CS"/>
</dbReference>
<feature type="region of interest" description="Disordered" evidence="4">
    <location>
        <begin position="66"/>
        <end position="136"/>
    </location>
</feature>
<protein>
    <submittedName>
        <fullName evidence="5">Uncharacterized protein</fullName>
    </submittedName>
</protein>
<feature type="compositionally biased region" description="Polar residues" evidence="4">
    <location>
        <begin position="104"/>
        <end position="121"/>
    </location>
</feature>
<dbReference type="SMART" id="SM00320">
    <property type="entry name" value="WD40"/>
    <property type="match status" value="6"/>
</dbReference>
<dbReference type="InterPro" id="IPR001680">
    <property type="entry name" value="WD40_rpt"/>
</dbReference>
<evidence type="ECO:0000313" key="5">
    <source>
        <dbReference type="EMBL" id="CEK77266.1"/>
    </source>
</evidence>
<dbReference type="PANTHER" id="PTHR19857">
    <property type="entry name" value="MITOCHONDRIAL DIVISION PROTEIN 1-RELATED"/>
    <property type="match status" value="1"/>
</dbReference>
<keyword evidence="2" id="KW-0677">Repeat</keyword>
<dbReference type="AlphaFoldDB" id="A0A0B7AB62"/>
<evidence type="ECO:0000256" key="4">
    <source>
        <dbReference type="SAM" id="MobiDB-lite"/>
    </source>
</evidence>
<dbReference type="InterPro" id="IPR036322">
    <property type="entry name" value="WD40_repeat_dom_sf"/>
</dbReference>
<gene>
    <name evidence="5" type="primary">ORF103745</name>
</gene>
<dbReference type="InterPro" id="IPR015943">
    <property type="entry name" value="WD40/YVTN_repeat-like_dom_sf"/>
</dbReference>
<feature type="repeat" description="WD" evidence="3">
    <location>
        <begin position="218"/>
        <end position="245"/>
    </location>
</feature>
<dbReference type="PROSITE" id="PS00678">
    <property type="entry name" value="WD_REPEATS_1"/>
    <property type="match status" value="1"/>
</dbReference>
<sequence length="533" mass="59279">LEMSASQQNLDNFIRKLRKKLRQIENLERLNRSLTEDEVIKLNSKDEVREKLQDALEEYQVAVETDERDVVGSTSSQVQKPSSVNRAVDADTSRHDHLEELDQSTKQLTPSSDHNTSTENRILTRKHDQGDRTKLEPKVKVRSELAHSYCQVSYLEGHSDLITALVVVGDKVVTASRDTTLKFWDITLGTEIHSYGGHTGSVVSLLVLDDVDEPCLPENDKLLISGSLDSTFKLWALHSGQLLRSVYTYSPVLHIGYCFPAGRLVTGSDGGKLELWNLASGENTFSSRAHTASITGLKISNNAVYSSASDGIIRIDQVTESGHLVCLFVSEAVKTVSGSPLVTRHIRCLALHQDMILFGDDARNIKLLDWKKGLVTKLSNHTNSFSFTDALSCHGELLLSSSYDLDQGLGYINIRSSRRFEYLATIDDESTERIVCLDFGYSSSNNLFVVTGGMDLKLWQVLPAQSVNKSTEQVDEDIFQLEFRPALAQLAVDSETESSNDDSDYEDESYGSEPGKVRSDISSNGWLSWCTLL</sequence>
<feature type="compositionally biased region" description="Acidic residues" evidence="4">
    <location>
        <begin position="494"/>
        <end position="510"/>
    </location>
</feature>
<feature type="compositionally biased region" description="Basic and acidic residues" evidence="4">
    <location>
        <begin position="125"/>
        <end position="136"/>
    </location>
</feature>
<feature type="region of interest" description="Disordered" evidence="4">
    <location>
        <begin position="493"/>
        <end position="521"/>
    </location>
</feature>
<dbReference type="InterPro" id="IPR051179">
    <property type="entry name" value="WD_repeat_multifunction"/>
</dbReference>
<dbReference type="EMBL" id="HACG01030401">
    <property type="protein sequence ID" value="CEK77266.1"/>
    <property type="molecule type" value="Transcribed_RNA"/>
</dbReference>
<evidence type="ECO:0000256" key="3">
    <source>
        <dbReference type="PROSITE-ProRule" id="PRU00221"/>
    </source>
</evidence>
<dbReference type="PRINTS" id="PR00320">
    <property type="entry name" value="GPROTEINBRPT"/>
</dbReference>
<accession>A0A0B7AB62</accession>
<feature type="non-terminal residue" evidence="5">
    <location>
        <position position="1"/>
    </location>
</feature>
<dbReference type="PROSITE" id="PS50082">
    <property type="entry name" value="WD_REPEATS_2"/>
    <property type="match status" value="2"/>
</dbReference>
<feature type="compositionally biased region" description="Basic and acidic residues" evidence="4">
    <location>
        <begin position="88"/>
        <end position="100"/>
    </location>
</feature>
<dbReference type="Pfam" id="PF00400">
    <property type="entry name" value="WD40"/>
    <property type="match status" value="2"/>
</dbReference>
<feature type="repeat" description="WD" evidence="3">
    <location>
        <begin position="155"/>
        <end position="194"/>
    </location>
</feature>
<evidence type="ECO:0000256" key="2">
    <source>
        <dbReference type="ARBA" id="ARBA00022737"/>
    </source>
</evidence>
<keyword evidence="1 3" id="KW-0853">WD repeat</keyword>
<feature type="compositionally biased region" description="Polar residues" evidence="4">
    <location>
        <begin position="72"/>
        <end position="85"/>
    </location>
</feature>
<dbReference type="Gene3D" id="2.130.10.10">
    <property type="entry name" value="YVTN repeat-like/Quinoprotein amine dehydrogenase"/>
    <property type="match status" value="2"/>
</dbReference>
<proteinExistence type="predicted"/>
<name>A0A0B7AB62_9EUPU</name>
<reference evidence="5" key="1">
    <citation type="submission" date="2014-12" db="EMBL/GenBank/DDBJ databases">
        <title>Insight into the proteome of Arion vulgaris.</title>
        <authorList>
            <person name="Aradska J."/>
            <person name="Bulat T."/>
            <person name="Smidak R."/>
            <person name="Sarate P."/>
            <person name="Gangsoo J."/>
            <person name="Sialana F."/>
            <person name="Bilban M."/>
            <person name="Lubec G."/>
        </authorList>
    </citation>
    <scope>NUCLEOTIDE SEQUENCE</scope>
    <source>
        <tissue evidence="5">Skin</tissue>
    </source>
</reference>
<dbReference type="PROSITE" id="PS50294">
    <property type="entry name" value="WD_REPEATS_REGION"/>
    <property type="match status" value="1"/>
</dbReference>
<dbReference type="InterPro" id="IPR020472">
    <property type="entry name" value="WD40_PAC1"/>
</dbReference>
<dbReference type="SUPFAM" id="SSF50978">
    <property type="entry name" value="WD40 repeat-like"/>
    <property type="match status" value="1"/>
</dbReference>
<evidence type="ECO:0000256" key="1">
    <source>
        <dbReference type="ARBA" id="ARBA00022574"/>
    </source>
</evidence>
<dbReference type="PANTHER" id="PTHR19857:SF8">
    <property type="entry name" value="ANGIO-ASSOCIATED MIGRATORY CELL PROTEIN"/>
    <property type="match status" value="1"/>
</dbReference>
<organism evidence="5">
    <name type="scientific">Arion vulgaris</name>
    <dbReference type="NCBI Taxonomy" id="1028688"/>
    <lineage>
        <taxon>Eukaryota</taxon>
        <taxon>Metazoa</taxon>
        <taxon>Spiralia</taxon>
        <taxon>Lophotrochozoa</taxon>
        <taxon>Mollusca</taxon>
        <taxon>Gastropoda</taxon>
        <taxon>Heterobranchia</taxon>
        <taxon>Euthyneura</taxon>
        <taxon>Panpulmonata</taxon>
        <taxon>Eupulmonata</taxon>
        <taxon>Stylommatophora</taxon>
        <taxon>Helicina</taxon>
        <taxon>Arionoidea</taxon>
        <taxon>Arionidae</taxon>
        <taxon>Arion</taxon>
    </lineage>
</organism>